<feature type="domain" description="DED" evidence="2">
    <location>
        <begin position="18"/>
        <end position="96"/>
    </location>
</feature>
<gene>
    <name evidence="4" type="primary">LOC136075830</name>
</gene>
<dbReference type="PROSITE" id="PS50168">
    <property type="entry name" value="DED"/>
    <property type="match status" value="1"/>
</dbReference>
<dbReference type="Pfam" id="PF01335">
    <property type="entry name" value="DED"/>
    <property type="match status" value="1"/>
</dbReference>
<dbReference type="Gene3D" id="1.10.533.10">
    <property type="entry name" value="Death Domain, Fas"/>
    <property type="match status" value="1"/>
</dbReference>
<dbReference type="SUPFAM" id="SSF47986">
    <property type="entry name" value="DEATH domain"/>
    <property type="match status" value="1"/>
</dbReference>
<dbReference type="RefSeq" id="XP_065645340.1">
    <property type="nucleotide sequence ID" value="XM_065789268.1"/>
</dbReference>
<organism evidence="3 4">
    <name type="scientific">Hydra vulgaris</name>
    <name type="common">Hydra</name>
    <name type="synonym">Hydra attenuata</name>
    <dbReference type="NCBI Taxonomy" id="6087"/>
    <lineage>
        <taxon>Eukaryota</taxon>
        <taxon>Metazoa</taxon>
        <taxon>Cnidaria</taxon>
        <taxon>Hydrozoa</taxon>
        <taxon>Hydroidolina</taxon>
        <taxon>Anthoathecata</taxon>
        <taxon>Aplanulata</taxon>
        <taxon>Hydridae</taxon>
        <taxon>Hydra</taxon>
    </lineage>
</organism>
<keyword evidence="3" id="KW-1185">Reference proteome</keyword>
<dbReference type="InterPro" id="IPR001875">
    <property type="entry name" value="DED_dom"/>
</dbReference>
<proteinExistence type="predicted"/>
<protein>
    <submittedName>
        <fullName evidence="4">Uncharacterized protein LOC136075830</fullName>
    </submittedName>
</protein>
<keyword evidence="1" id="KW-0053">Apoptosis</keyword>
<evidence type="ECO:0000313" key="3">
    <source>
        <dbReference type="Proteomes" id="UP001652625"/>
    </source>
</evidence>
<evidence type="ECO:0000313" key="4">
    <source>
        <dbReference type="RefSeq" id="XP_065645340.1"/>
    </source>
</evidence>
<evidence type="ECO:0000259" key="2">
    <source>
        <dbReference type="PROSITE" id="PS50168"/>
    </source>
</evidence>
<dbReference type="GeneID" id="136075830"/>
<dbReference type="CDD" id="cd00045">
    <property type="entry name" value="DED"/>
    <property type="match status" value="1"/>
</dbReference>
<dbReference type="Proteomes" id="UP001652625">
    <property type="component" value="Chromosome 02"/>
</dbReference>
<sequence length="142" mass="16518">MVHGIGFDYHFKEMDNKKHKDILLRIADNLLDKDVEAIKFYYSQQIGYGHLERIKTPIELIQTLEQCMLLEIDNYDDFVEVLKKIRRNDLANHFSKTPGSPEITSRFSANKVPSNPPDTDNKFCVKKGNYSLKLTIIMRKGI</sequence>
<reference evidence="4" key="2">
    <citation type="submission" date="2025-08" db="UniProtKB">
        <authorList>
            <consortium name="RefSeq"/>
        </authorList>
    </citation>
    <scope>IDENTIFICATION</scope>
</reference>
<dbReference type="PANTHER" id="PTHR48169:SF7">
    <property type="entry name" value="CASPASE 10"/>
    <property type="match status" value="1"/>
</dbReference>
<accession>A0ABM4B8Z3</accession>
<evidence type="ECO:0000256" key="1">
    <source>
        <dbReference type="ARBA" id="ARBA00022703"/>
    </source>
</evidence>
<dbReference type="InterPro" id="IPR011029">
    <property type="entry name" value="DEATH-like_dom_sf"/>
</dbReference>
<name>A0ABM4B8Z3_HYDVU</name>
<dbReference type="PANTHER" id="PTHR48169">
    <property type="entry name" value="DED DOMAIN-CONTAINING PROTEIN"/>
    <property type="match status" value="1"/>
</dbReference>
<reference evidence="3" key="1">
    <citation type="submission" date="2025-05" db="UniProtKB">
        <authorList>
            <consortium name="RefSeq"/>
        </authorList>
    </citation>
    <scope>NUCLEOTIDE SEQUENCE [LARGE SCALE GENOMIC DNA]</scope>
</reference>